<name>A0A8S3V198_MYTED</name>
<reference evidence="2" key="1">
    <citation type="submission" date="2021-03" db="EMBL/GenBank/DDBJ databases">
        <authorList>
            <person name="Bekaert M."/>
        </authorList>
    </citation>
    <scope>NUCLEOTIDE SEQUENCE</scope>
</reference>
<gene>
    <name evidence="2" type="ORF">MEDL_60331</name>
</gene>
<dbReference type="EMBL" id="CAJPWZ010002942">
    <property type="protein sequence ID" value="CAG2248534.1"/>
    <property type="molecule type" value="Genomic_DNA"/>
</dbReference>
<dbReference type="OrthoDB" id="10066929at2759"/>
<sequence>MATKAASSDNSQQKDCADSNGKKTNDDNKGENAQTTKTIVTNVDIGKTLADNSLNQSFWQPIFENQLKITSPNQIKYLGTKDFLSVKGYCRTNWEEKALEALLCGNKNKGEVTLDDWKERERSDQIRMNDRQECVNKTKLNLPKSEDWKTSSKNEDFNKKIDGIISKSTNQTINVLRQHLDEISVLKNASAGMAVSGILIKHADIENTNKVVIDIVGDICMKAPQKKQCEQVFDFSTKQKHDAYRQSMETFASSGNISVKAANSLDKRILYSYMTDKNEKSTLHVEQFFILESIMLLYLSLWNFDLWWSPEAGTFDEWKSRLTSENSTWNIIHRNEFIGVWEILSNHQTGFQDYFKLSKLMEVSHHIEYCLDTTSSEIQQCKFLSVICTFQDIIKIVCQDIGNMDYFIGMMNLKFIQDLFSHMIFITKSSTDEYFVSEVKVSMETMVKYMKNVDNPVKGALSLG</sequence>
<dbReference type="AlphaFoldDB" id="A0A8S3V198"/>
<organism evidence="2 3">
    <name type="scientific">Mytilus edulis</name>
    <name type="common">Blue mussel</name>
    <dbReference type="NCBI Taxonomy" id="6550"/>
    <lineage>
        <taxon>Eukaryota</taxon>
        <taxon>Metazoa</taxon>
        <taxon>Spiralia</taxon>
        <taxon>Lophotrochozoa</taxon>
        <taxon>Mollusca</taxon>
        <taxon>Bivalvia</taxon>
        <taxon>Autobranchia</taxon>
        <taxon>Pteriomorphia</taxon>
        <taxon>Mytilida</taxon>
        <taxon>Mytiloidea</taxon>
        <taxon>Mytilidae</taxon>
        <taxon>Mytilinae</taxon>
        <taxon>Mytilus</taxon>
    </lineage>
</organism>
<keyword evidence="3" id="KW-1185">Reference proteome</keyword>
<feature type="compositionally biased region" description="Basic and acidic residues" evidence="1">
    <location>
        <begin position="15"/>
        <end position="30"/>
    </location>
</feature>
<protein>
    <submittedName>
        <fullName evidence="2">Uncharacterized protein</fullName>
    </submittedName>
</protein>
<proteinExistence type="predicted"/>
<evidence type="ECO:0000256" key="1">
    <source>
        <dbReference type="SAM" id="MobiDB-lite"/>
    </source>
</evidence>
<accession>A0A8S3V198</accession>
<evidence type="ECO:0000313" key="3">
    <source>
        <dbReference type="Proteomes" id="UP000683360"/>
    </source>
</evidence>
<evidence type="ECO:0000313" key="2">
    <source>
        <dbReference type="EMBL" id="CAG2248534.1"/>
    </source>
</evidence>
<dbReference type="Proteomes" id="UP000683360">
    <property type="component" value="Unassembled WGS sequence"/>
</dbReference>
<comment type="caution">
    <text evidence="2">The sequence shown here is derived from an EMBL/GenBank/DDBJ whole genome shotgun (WGS) entry which is preliminary data.</text>
</comment>
<feature type="compositionally biased region" description="Polar residues" evidence="1">
    <location>
        <begin position="1"/>
        <end position="14"/>
    </location>
</feature>
<feature type="region of interest" description="Disordered" evidence="1">
    <location>
        <begin position="1"/>
        <end position="35"/>
    </location>
</feature>